<keyword evidence="3 5" id="KW-1133">Transmembrane helix</keyword>
<feature type="domain" description="AprE-like beta-barrel" evidence="6">
    <location>
        <begin position="336"/>
        <end position="416"/>
    </location>
</feature>
<keyword evidence="4 5" id="KW-0472">Membrane</keyword>
<dbReference type="PRINTS" id="PR01490">
    <property type="entry name" value="RTXTOXIND"/>
</dbReference>
<dbReference type="RefSeq" id="WP_163285185.1">
    <property type="nucleotide sequence ID" value="NZ_JAAGVY010000015.1"/>
</dbReference>
<dbReference type="InterPro" id="IPR058982">
    <property type="entry name" value="Beta-barrel_AprE"/>
</dbReference>
<dbReference type="InterPro" id="IPR050739">
    <property type="entry name" value="MFP"/>
</dbReference>
<dbReference type="Proteomes" id="UP000486602">
    <property type="component" value="Unassembled WGS sequence"/>
</dbReference>
<evidence type="ECO:0000256" key="2">
    <source>
        <dbReference type="ARBA" id="ARBA00022692"/>
    </source>
</evidence>
<dbReference type="EMBL" id="JAAGVY010000015">
    <property type="protein sequence ID" value="NEN23793.1"/>
    <property type="molecule type" value="Genomic_DNA"/>
</dbReference>
<keyword evidence="2 5" id="KW-0812">Transmembrane</keyword>
<feature type="transmembrane region" description="Helical" evidence="5">
    <location>
        <begin position="33"/>
        <end position="55"/>
    </location>
</feature>
<dbReference type="Pfam" id="PF26002">
    <property type="entry name" value="Beta-barrel_AprE"/>
    <property type="match status" value="1"/>
</dbReference>
<evidence type="ECO:0000256" key="3">
    <source>
        <dbReference type="ARBA" id="ARBA00022989"/>
    </source>
</evidence>
<dbReference type="AlphaFoldDB" id="A0A7K3WQ60"/>
<accession>A0A7K3WQ60</accession>
<proteinExistence type="predicted"/>
<sequence>MTYQELRTPVEEKEIEIRSDEVQEILTEVPSWMIRYGITLIFAIIFSVLILSWFVKYPETIEGSVELTTEQPPVKLVAKTSGYIQNIKFAEDEMIRGGEVIAELANPVNKETIDSLRIFLNSFHLDSAGVQSTELSRLKSLGQAQIQVNQLYNRLVEYYKLVNDESFLRTIHNLDEQVVYNTRLAKISGEQLDLFTNEMKSAKEKYKSDSVLYASGVIAKITYFANQSEYYAKKQTLLNAKKAAIQYKITASDFAEQKNKLLKAREDTERNLTTEIQSGIKSLYSFVDEWKLNYILVSPFDGKLAYLSNLADNEFVTTEQPLFAVIPNNEHVLGVVKIEQQGYGKIEVGQQVRMKLNNFPYMEYGQLKGRVDNISKIAGTSGYILKVRLDQGLSTTYNKEIVYKPGMTGTAEIVTEDLRLIERIFYSIRKIFDR</sequence>
<dbReference type="GO" id="GO:0016020">
    <property type="term" value="C:membrane"/>
    <property type="evidence" value="ECO:0007669"/>
    <property type="project" value="UniProtKB-SubCell"/>
</dbReference>
<dbReference type="PANTHER" id="PTHR30386">
    <property type="entry name" value="MEMBRANE FUSION SUBUNIT OF EMRAB-TOLC MULTIDRUG EFFLUX PUMP"/>
    <property type="match status" value="1"/>
</dbReference>
<evidence type="ECO:0000259" key="6">
    <source>
        <dbReference type="Pfam" id="PF26002"/>
    </source>
</evidence>
<organism evidence="7 8">
    <name type="scientific">Cryomorpha ignava</name>
    <dbReference type="NCBI Taxonomy" id="101383"/>
    <lineage>
        <taxon>Bacteria</taxon>
        <taxon>Pseudomonadati</taxon>
        <taxon>Bacteroidota</taxon>
        <taxon>Flavobacteriia</taxon>
        <taxon>Flavobacteriales</taxon>
        <taxon>Cryomorphaceae</taxon>
        <taxon>Cryomorpha</taxon>
    </lineage>
</organism>
<dbReference type="Gene3D" id="2.40.30.170">
    <property type="match status" value="1"/>
</dbReference>
<keyword evidence="8" id="KW-1185">Reference proteome</keyword>
<evidence type="ECO:0000313" key="7">
    <source>
        <dbReference type="EMBL" id="NEN23793.1"/>
    </source>
</evidence>
<evidence type="ECO:0000256" key="4">
    <source>
        <dbReference type="ARBA" id="ARBA00023136"/>
    </source>
</evidence>
<evidence type="ECO:0000256" key="1">
    <source>
        <dbReference type="ARBA" id="ARBA00004167"/>
    </source>
</evidence>
<name>A0A7K3WQ60_9FLAO</name>
<gene>
    <name evidence="7" type="ORF">G3O08_09795</name>
</gene>
<comment type="subcellular location">
    <subcellularLocation>
        <location evidence="1">Membrane</location>
        <topology evidence="1">Single-pass membrane protein</topology>
    </subcellularLocation>
</comment>
<reference evidence="7 8" key="1">
    <citation type="submission" date="2020-02" db="EMBL/GenBank/DDBJ databases">
        <title>Out from the shadows clarifying the taxonomy of the family Cryomorphaceae and related taxa by utilizing the GTDB taxonomic framework.</title>
        <authorList>
            <person name="Bowman J.P."/>
        </authorList>
    </citation>
    <scope>NUCLEOTIDE SEQUENCE [LARGE SCALE GENOMIC DNA]</scope>
    <source>
        <strain evidence="7 8">QSSC 1-22</strain>
    </source>
</reference>
<evidence type="ECO:0000313" key="8">
    <source>
        <dbReference type="Proteomes" id="UP000486602"/>
    </source>
</evidence>
<dbReference type="PANTHER" id="PTHR30386:SF26">
    <property type="entry name" value="TRANSPORT PROTEIN COMB"/>
    <property type="match status" value="1"/>
</dbReference>
<evidence type="ECO:0000256" key="5">
    <source>
        <dbReference type="SAM" id="Phobius"/>
    </source>
</evidence>
<comment type="caution">
    <text evidence="7">The sequence shown here is derived from an EMBL/GenBank/DDBJ whole genome shotgun (WGS) entry which is preliminary data.</text>
</comment>
<protein>
    <submittedName>
        <fullName evidence="7">HlyD family efflux transporter periplasmic adaptor subunit</fullName>
    </submittedName>
</protein>